<dbReference type="Proteomes" id="UP000663870">
    <property type="component" value="Unassembled WGS sequence"/>
</dbReference>
<keyword evidence="5 9" id="KW-0472">Membrane</keyword>
<feature type="disulfide bond" evidence="8">
    <location>
        <begin position="157"/>
        <end position="169"/>
    </location>
</feature>
<dbReference type="Gene3D" id="4.10.400.10">
    <property type="entry name" value="Low-density Lipoprotein Receptor"/>
    <property type="match status" value="2"/>
</dbReference>
<dbReference type="Pfam" id="PF00008">
    <property type="entry name" value="EGF"/>
    <property type="match status" value="1"/>
</dbReference>
<feature type="disulfide bond" evidence="8">
    <location>
        <begin position="415"/>
        <end position="430"/>
    </location>
</feature>
<dbReference type="InterPro" id="IPR000742">
    <property type="entry name" value="EGF"/>
</dbReference>
<dbReference type="Proteomes" id="UP000663854">
    <property type="component" value="Unassembled WGS sequence"/>
</dbReference>
<keyword evidence="2 9" id="KW-0812">Transmembrane</keyword>
<dbReference type="PROSITE" id="PS50068">
    <property type="entry name" value="LDLRA_2"/>
    <property type="match status" value="2"/>
</dbReference>
<dbReference type="PROSITE" id="PS01209">
    <property type="entry name" value="LDLRA_1"/>
    <property type="match status" value="1"/>
</dbReference>
<feature type="transmembrane region" description="Helical" evidence="9">
    <location>
        <begin position="1183"/>
        <end position="1205"/>
    </location>
</feature>
<dbReference type="InterPro" id="IPR000276">
    <property type="entry name" value="GPCR_Rhodpsn"/>
</dbReference>
<dbReference type="PRINTS" id="PR00261">
    <property type="entry name" value="LDLRECEPTOR"/>
</dbReference>
<feature type="domain" description="G-protein coupled receptors family 1 profile" evidence="11">
    <location>
        <begin position="1026"/>
        <end position="1285"/>
    </location>
</feature>
<dbReference type="GO" id="GO:0004930">
    <property type="term" value="F:G protein-coupled receptor activity"/>
    <property type="evidence" value="ECO:0007669"/>
    <property type="project" value="InterPro"/>
</dbReference>
<sequence>MDGLPSKFHMENNHIFPKFTFAELAKENITSYELYLWSAPIDVAERYQLYLNQMSISNNQSLEREIFYNCTLPRFGSLCQYEINYVHKNYSSLYDMINDYYEERNFSPDVNCYTHLQCNRGPSPACLHWTEICDGQVDCIDDKVDEKDCWKIEIHVCQDDEFQCSNGQCIPMAFYRDDDTTTDDCADLTDEHLTYHCINSSKCISMNRLMDTEVDCPKGDDENLTHIMDAGWTDVLKKLYNCETINKYIHQSFVKNKICDCEDTDYGFCEDEDENIALARTKLLFQHVCDGLTQLIPINNDKQNETDETECEQWSCNNIYTHCDGIWDCPKGEDEIGCYSFTTLNCSSNQHLCVLPDTNQFTCIPLEKINDNNIDCLGATDERTLCRDDDYKYEKEIFLCKNSSSQRCIKLADLCNGKFDCEYGDDEQFCMKSYIHGLSSSYGKVSYSDVEQFFRKELEEKSKSFIKHFSLDGLIELNTDNQTTSIRPSRIILHPQQYELMMDRKNPCYRGIQLRVWLNEQNNSTTNTCLCPPSYYGDHCQNQNQRVSLTMAFRVMSDSRSTLFAIIISLIDDSEQRIIHSYEQLSYLSVRDCKAKFNVYLVYSNRPKSQTRNYSIHVDIYEKILLNYRASFLYPIEFPFLPVHRLAFIVTIPSLKDFIESCSNSKCIHGKCVMYSNSRDHSTYCQCNAGWSGQYCTIPYNCNCSSDSKCIGLSSHNRSICVCPMNRFGYRCLLTNPICQRNNHSMCLNGGTCIPADEYALPHKKFYCICPIGYIGERCEIAEKKIHILFEKNIIISQVIFIHFLEIIKEMNPRRSTILKTVPIQQDSLTIYWPLPFHLIFIEFKNKNYYLAAIERTYKQSATYSTTVKSSDHCPNINQLFNKTFVQMHIIRRIKYYHLPCQQHSLNLSCFYDDFYLCFCYNFKNQRLANCFEFNYNMTFDCFSESVCENGGQCFQDSPICPQRSSCICQPCFYGIRCQFSSDKFGFSLDGILGYYIQPNIDVVHQSSMVKISLALTIVFIIIGYINGILSFIAFNNKTICEVGCGLYLLTSSITTLLTTTMFGLKFWILLLAQMKIITNRLFLHIQCLSIDFLLRVFLNMDQWLNACIAVERTVVIINAIGFKKKRSKKIAKLVIIILSIFIISTCIYDPFYRRLMDDAIDDDSRIWCVTFYSSNLQMFNTFIHAFHFCAPFAINLVSTVILILKTSRQQAKFRNNTKYIVIFIEQIQVHKHILVAPFVIVILGIPRLVITFASKCMNSNNDATLYLIGYFVSFIPPMLTFIIFVMPSKFYKEQLGKVWANIKIKINRNFTSL</sequence>
<feature type="domain" description="EGF-like" evidence="10">
    <location>
        <begin position="658"/>
        <end position="697"/>
    </location>
</feature>
<keyword evidence="14" id="KW-1185">Reference proteome</keyword>
<accession>A0A816BPU9</accession>
<dbReference type="Gene3D" id="1.20.1070.10">
    <property type="entry name" value="Rhodopsin 7-helix transmembrane proteins"/>
    <property type="match status" value="1"/>
</dbReference>
<evidence type="ECO:0000256" key="9">
    <source>
        <dbReference type="SAM" id="Phobius"/>
    </source>
</evidence>
<evidence type="ECO:0000256" key="8">
    <source>
        <dbReference type="PROSITE-ProRule" id="PRU00124"/>
    </source>
</evidence>
<keyword evidence="3" id="KW-0732">Signal</keyword>
<feature type="transmembrane region" description="Helical" evidence="9">
    <location>
        <begin position="1082"/>
        <end position="1098"/>
    </location>
</feature>
<evidence type="ECO:0000256" key="2">
    <source>
        <dbReference type="ARBA" id="ARBA00022692"/>
    </source>
</evidence>
<dbReference type="Gene3D" id="2.10.25.10">
    <property type="entry name" value="Laminin"/>
    <property type="match status" value="2"/>
</dbReference>
<dbReference type="InterPro" id="IPR023415">
    <property type="entry name" value="LDLR_class-A_CS"/>
</dbReference>
<feature type="transmembrane region" description="Helical" evidence="9">
    <location>
        <begin position="1266"/>
        <end position="1286"/>
    </location>
</feature>
<dbReference type="GO" id="GO:0005102">
    <property type="term" value="F:signaling receptor binding"/>
    <property type="evidence" value="ECO:0007669"/>
    <property type="project" value="TreeGrafter"/>
</dbReference>
<feature type="disulfide bond" evidence="7">
    <location>
        <begin position="770"/>
        <end position="779"/>
    </location>
</feature>
<feature type="disulfide bond" evidence="7">
    <location>
        <begin position="687"/>
        <end position="696"/>
    </location>
</feature>
<feature type="disulfide bond" evidence="7">
    <location>
        <begin position="662"/>
        <end position="672"/>
    </location>
</feature>
<evidence type="ECO:0000313" key="13">
    <source>
        <dbReference type="EMBL" id="CAF1611119.1"/>
    </source>
</evidence>
<dbReference type="InterPro" id="IPR036055">
    <property type="entry name" value="LDL_receptor-like_sf"/>
</dbReference>
<evidence type="ECO:0000313" key="12">
    <source>
        <dbReference type="EMBL" id="CAF1369893.1"/>
    </source>
</evidence>
<evidence type="ECO:0000313" key="14">
    <source>
        <dbReference type="Proteomes" id="UP000663870"/>
    </source>
</evidence>
<evidence type="ECO:0000256" key="3">
    <source>
        <dbReference type="ARBA" id="ARBA00022729"/>
    </source>
</evidence>
<dbReference type="CDD" id="cd00054">
    <property type="entry name" value="EGF_CA"/>
    <property type="match status" value="1"/>
</dbReference>
<dbReference type="PROSITE" id="PS00022">
    <property type="entry name" value="EGF_1"/>
    <property type="match status" value="4"/>
</dbReference>
<dbReference type="EMBL" id="CAJNOL010005875">
    <property type="protein sequence ID" value="CAF1611119.1"/>
    <property type="molecule type" value="Genomic_DNA"/>
</dbReference>
<dbReference type="EMBL" id="CAJNOH010004448">
    <property type="protein sequence ID" value="CAF1369893.1"/>
    <property type="molecule type" value="Genomic_DNA"/>
</dbReference>
<dbReference type="SMART" id="SM00192">
    <property type="entry name" value="LDLa"/>
    <property type="match status" value="6"/>
</dbReference>
<evidence type="ECO:0000256" key="4">
    <source>
        <dbReference type="ARBA" id="ARBA00022989"/>
    </source>
</evidence>
<protein>
    <submittedName>
        <fullName evidence="13">Uncharacterized protein</fullName>
    </submittedName>
</protein>
<dbReference type="InterPro" id="IPR017452">
    <property type="entry name" value="GPCR_Rhodpsn_7TM"/>
</dbReference>
<reference evidence="13" key="1">
    <citation type="submission" date="2021-02" db="EMBL/GenBank/DDBJ databases">
        <authorList>
            <person name="Nowell W R."/>
        </authorList>
    </citation>
    <scope>NUCLEOTIDE SEQUENCE</scope>
</reference>
<dbReference type="GO" id="GO:0009986">
    <property type="term" value="C:cell surface"/>
    <property type="evidence" value="ECO:0007669"/>
    <property type="project" value="TreeGrafter"/>
</dbReference>
<name>A0A816BPU9_9BILA</name>
<dbReference type="PROSITE" id="PS50262">
    <property type="entry name" value="G_PROTEIN_RECEP_F1_2"/>
    <property type="match status" value="1"/>
</dbReference>
<keyword evidence="4 9" id="KW-1133">Transmembrane helix</keyword>
<feature type="transmembrane region" description="Helical" evidence="9">
    <location>
        <begin position="1014"/>
        <end position="1035"/>
    </location>
</feature>
<comment type="subcellular location">
    <subcellularLocation>
        <location evidence="1">Membrane</location>
    </subcellularLocation>
</comment>
<organism evidence="13 14">
    <name type="scientific">Rotaria sordida</name>
    <dbReference type="NCBI Taxonomy" id="392033"/>
    <lineage>
        <taxon>Eukaryota</taxon>
        <taxon>Metazoa</taxon>
        <taxon>Spiralia</taxon>
        <taxon>Gnathifera</taxon>
        <taxon>Rotifera</taxon>
        <taxon>Eurotatoria</taxon>
        <taxon>Bdelloidea</taxon>
        <taxon>Philodinida</taxon>
        <taxon>Philodinidae</taxon>
        <taxon>Rotaria</taxon>
    </lineage>
</organism>
<feature type="transmembrane region" description="Helical" evidence="9">
    <location>
        <begin position="1234"/>
        <end position="1254"/>
    </location>
</feature>
<dbReference type="PROSITE" id="PS50026">
    <property type="entry name" value="EGF_3"/>
    <property type="match status" value="2"/>
</dbReference>
<feature type="transmembrane region" description="Helical" evidence="9">
    <location>
        <begin position="1134"/>
        <end position="1152"/>
    </location>
</feature>
<proteinExistence type="predicted"/>
<dbReference type="Pfam" id="PF00001">
    <property type="entry name" value="7tm_1"/>
    <property type="match status" value="1"/>
</dbReference>
<comment type="caution">
    <text evidence="13">The sequence shown here is derived from an EMBL/GenBank/DDBJ whole genome shotgun (WGS) entry which is preliminary data.</text>
</comment>
<dbReference type="InterPro" id="IPR002172">
    <property type="entry name" value="LDrepeatLR_classA_rpt"/>
</dbReference>
<feature type="transmembrane region" description="Helical" evidence="9">
    <location>
        <begin position="1047"/>
        <end position="1070"/>
    </location>
</feature>
<dbReference type="SMART" id="SM00181">
    <property type="entry name" value="EGF"/>
    <property type="match status" value="4"/>
</dbReference>
<keyword evidence="6 7" id="KW-1015">Disulfide bond</keyword>
<dbReference type="PROSITE" id="PS01186">
    <property type="entry name" value="EGF_2"/>
    <property type="match status" value="2"/>
</dbReference>
<gene>
    <name evidence="13" type="ORF">JXQ802_LOCUS49403</name>
    <name evidence="12" type="ORF">PYM288_LOCUS33306</name>
</gene>
<dbReference type="GO" id="GO:0016020">
    <property type="term" value="C:membrane"/>
    <property type="evidence" value="ECO:0007669"/>
    <property type="project" value="UniProtKB-SubCell"/>
</dbReference>
<evidence type="ECO:0000259" key="10">
    <source>
        <dbReference type="PROSITE" id="PS50026"/>
    </source>
</evidence>
<dbReference type="PANTHER" id="PTHR14949">
    <property type="entry name" value="EGF-LIKE-DOMAIN, MULTIPLE 7, 8"/>
    <property type="match status" value="1"/>
</dbReference>
<evidence type="ECO:0000256" key="1">
    <source>
        <dbReference type="ARBA" id="ARBA00004370"/>
    </source>
</evidence>
<evidence type="ECO:0000259" key="11">
    <source>
        <dbReference type="PROSITE" id="PS50262"/>
    </source>
</evidence>
<dbReference type="GO" id="GO:0005576">
    <property type="term" value="C:extracellular region"/>
    <property type="evidence" value="ECO:0007669"/>
    <property type="project" value="TreeGrafter"/>
</dbReference>
<evidence type="ECO:0000256" key="7">
    <source>
        <dbReference type="PROSITE-ProRule" id="PRU00076"/>
    </source>
</evidence>
<dbReference type="SUPFAM" id="SSF81321">
    <property type="entry name" value="Family A G protein-coupled receptor-like"/>
    <property type="match status" value="1"/>
</dbReference>
<dbReference type="SUPFAM" id="SSF57424">
    <property type="entry name" value="LDL receptor-like module"/>
    <property type="match status" value="2"/>
</dbReference>
<dbReference type="InterPro" id="IPR050969">
    <property type="entry name" value="Dev_Signal_Modulators"/>
</dbReference>
<feature type="domain" description="EGF-like" evidence="10">
    <location>
        <begin position="735"/>
        <end position="780"/>
    </location>
</feature>
<keyword evidence="7" id="KW-0245">EGF-like domain</keyword>
<evidence type="ECO:0000256" key="5">
    <source>
        <dbReference type="ARBA" id="ARBA00023136"/>
    </source>
</evidence>
<dbReference type="PANTHER" id="PTHR14949:SF56">
    <property type="entry name" value="EGF-LIKE-DOMAIN, MULTIPLE 7"/>
    <property type="match status" value="1"/>
</dbReference>
<dbReference type="CDD" id="cd00112">
    <property type="entry name" value="LDLa"/>
    <property type="match status" value="1"/>
</dbReference>
<dbReference type="SUPFAM" id="SSF57196">
    <property type="entry name" value="EGF/Laminin"/>
    <property type="match status" value="1"/>
</dbReference>
<comment type="caution">
    <text evidence="7">Lacks conserved residue(s) required for the propagation of feature annotation.</text>
</comment>
<evidence type="ECO:0000256" key="6">
    <source>
        <dbReference type="ARBA" id="ARBA00023157"/>
    </source>
</evidence>